<dbReference type="EMBL" id="OU898283">
    <property type="protein sequence ID" value="CAG9839865.1"/>
    <property type="molecule type" value="Genomic_DNA"/>
</dbReference>
<feature type="compositionally biased region" description="Basic and acidic residues" evidence="1">
    <location>
        <begin position="308"/>
        <end position="320"/>
    </location>
</feature>
<gene>
    <name evidence="2" type="ORF">DIABBA_LOCUS12589</name>
</gene>
<name>A0A9N9TCH3_DIABA</name>
<dbReference type="OrthoDB" id="6343941at2759"/>
<protein>
    <submittedName>
        <fullName evidence="2">Uncharacterized protein</fullName>
    </submittedName>
</protein>
<sequence>MKNRNLSGCRPILTGYNENAGLSAYNNKIYKNNNKRSLTNEILNKEQIVTTENASIGELFSNDTLISLREDEQMNTDLVREYMDIHDSHNEGNLIIINDERSTEDLKEVDQVDVNDYRVIQNSHDEDNFIINGERSYEVFQELDNLDININDVHNENNLNESIKRTLPAAGQTKLTPSTSKRVPQVTFSGIEVEVDERSFYGGKARFLCEVTVFDLYKRQKEIEVEEDRPRPRPSSVLGNRDTSAVNMDMENLLTEIPTYSLYGKNKYRLPPVDPTISDGSDISDDEEPVLKSIQKPVSLQLSDESDSDRSILEYEKHIQ</sequence>
<dbReference type="AlphaFoldDB" id="A0A9N9TCH3"/>
<reference evidence="2" key="1">
    <citation type="submission" date="2022-01" db="EMBL/GenBank/DDBJ databases">
        <authorList>
            <person name="King R."/>
        </authorList>
    </citation>
    <scope>NUCLEOTIDE SEQUENCE</scope>
</reference>
<evidence type="ECO:0000256" key="1">
    <source>
        <dbReference type="SAM" id="MobiDB-lite"/>
    </source>
</evidence>
<keyword evidence="3" id="KW-1185">Reference proteome</keyword>
<accession>A0A9N9TCH3</accession>
<evidence type="ECO:0000313" key="2">
    <source>
        <dbReference type="EMBL" id="CAG9839865.1"/>
    </source>
</evidence>
<feature type="region of interest" description="Disordered" evidence="1">
    <location>
        <begin position="271"/>
        <end position="320"/>
    </location>
</feature>
<organism evidence="2 3">
    <name type="scientific">Diabrotica balteata</name>
    <name type="common">Banded cucumber beetle</name>
    <dbReference type="NCBI Taxonomy" id="107213"/>
    <lineage>
        <taxon>Eukaryota</taxon>
        <taxon>Metazoa</taxon>
        <taxon>Ecdysozoa</taxon>
        <taxon>Arthropoda</taxon>
        <taxon>Hexapoda</taxon>
        <taxon>Insecta</taxon>
        <taxon>Pterygota</taxon>
        <taxon>Neoptera</taxon>
        <taxon>Endopterygota</taxon>
        <taxon>Coleoptera</taxon>
        <taxon>Polyphaga</taxon>
        <taxon>Cucujiformia</taxon>
        <taxon>Chrysomeloidea</taxon>
        <taxon>Chrysomelidae</taxon>
        <taxon>Galerucinae</taxon>
        <taxon>Diabroticina</taxon>
        <taxon>Diabroticites</taxon>
        <taxon>Diabrotica</taxon>
    </lineage>
</organism>
<dbReference type="Proteomes" id="UP001153709">
    <property type="component" value="Chromosome 8"/>
</dbReference>
<feature type="region of interest" description="Disordered" evidence="1">
    <location>
        <begin position="224"/>
        <end position="244"/>
    </location>
</feature>
<evidence type="ECO:0000313" key="3">
    <source>
        <dbReference type="Proteomes" id="UP001153709"/>
    </source>
</evidence>
<proteinExistence type="predicted"/>